<feature type="domain" description="PAS" evidence="7">
    <location>
        <begin position="940"/>
        <end position="1010"/>
    </location>
</feature>
<feature type="domain" description="PAC" evidence="8">
    <location>
        <begin position="348"/>
        <end position="398"/>
    </location>
</feature>
<dbReference type="InterPro" id="IPR003018">
    <property type="entry name" value="GAF"/>
</dbReference>
<dbReference type="GO" id="GO:0006355">
    <property type="term" value="P:regulation of DNA-templated transcription"/>
    <property type="evidence" value="ECO:0007669"/>
    <property type="project" value="InterPro"/>
</dbReference>
<dbReference type="InterPro" id="IPR000700">
    <property type="entry name" value="PAS-assoc_C"/>
</dbReference>
<evidence type="ECO:0000256" key="1">
    <source>
        <dbReference type="ARBA" id="ARBA00000085"/>
    </source>
</evidence>
<dbReference type="SUPFAM" id="SSF55781">
    <property type="entry name" value="GAF domain-like"/>
    <property type="match status" value="1"/>
</dbReference>
<feature type="domain" description="PAS" evidence="7">
    <location>
        <begin position="524"/>
        <end position="593"/>
    </location>
</feature>
<dbReference type="PANTHER" id="PTHR43304">
    <property type="entry name" value="PHYTOCHROME-LIKE PROTEIN CPH1"/>
    <property type="match status" value="1"/>
</dbReference>
<feature type="domain" description="PAC" evidence="8">
    <location>
        <begin position="473"/>
        <end position="523"/>
    </location>
</feature>
<dbReference type="Pfam" id="PF13426">
    <property type="entry name" value="PAS_9"/>
    <property type="match status" value="3"/>
</dbReference>
<dbReference type="Gene3D" id="3.30.450.40">
    <property type="match status" value="1"/>
</dbReference>
<dbReference type="GO" id="GO:0004673">
    <property type="term" value="F:protein histidine kinase activity"/>
    <property type="evidence" value="ECO:0007669"/>
    <property type="project" value="UniProtKB-EC"/>
</dbReference>
<evidence type="ECO:0000256" key="2">
    <source>
        <dbReference type="ARBA" id="ARBA00012438"/>
    </source>
</evidence>
<dbReference type="Pfam" id="PF08447">
    <property type="entry name" value="PAS_3"/>
    <property type="match status" value="2"/>
</dbReference>
<protein>
    <recommendedName>
        <fullName evidence="2">histidine kinase</fullName>
        <ecNumber evidence="2">2.7.13.3</ecNumber>
    </recommendedName>
</protein>
<keyword evidence="5" id="KW-0418">Kinase</keyword>
<dbReference type="Pfam" id="PF00989">
    <property type="entry name" value="PAS"/>
    <property type="match status" value="1"/>
</dbReference>
<dbReference type="PROSITE" id="PS50113">
    <property type="entry name" value="PAC"/>
    <property type="match status" value="4"/>
</dbReference>
<feature type="coiled-coil region" evidence="6">
    <location>
        <begin position="382"/>
        <end position="409"/>
    </location>
</feature>
<comment type="catalytic activity">
    <reaction evidence="1">
        <text>ATP + protein L-histidine = ADP + protein N-phospho-L-histidine.</text>
        <dbReference type="EC" id="2.7.13.3"/>
    </reaction>
</comment>
<keyword evidence="3" id="KW-0597">Phosphoprotein</keyword>
<dbReference type="InterPro" id="IPR013767">
    <property type="entry name" value="PAS_fold"/>
</dbReference>
<evidence type="ECO:0000256" key="6">
    <source>
        <dbReference type="SAM" id="Coils"/>
    </source>
</evidence>
<evidence type="ECO:0000313" key="9">
    <source>
        <dbReference type="EMBL" id="SDG14648.1"/>
    </source>
</evidence>
<evidence type="ECO:0000259" key="7">
    <source>
        <dbReference type="PROSITE" id="PS50112"/>
    </source>
</evidence>
<dbReference type="RefSeq" id="WP_091710562.1">
    <property type="nucleotide sequence ID" value="NZ_FNCA01000008.1"/>
</dbReference>
<dbReference type="InterPro" id="IPR013655">
    <property type="entry name" value="PAS_fold_3"/>
</dbReference>
<keyword evidence="4" id="KW-0808">Transferase</keyword>
<dbReference type="EC" id="2.7.13.3" evidence="2"/>
<dbReference type="InterPro" id="IPR035965">
    <property type="entry name" value="PAS-like_dom_sf"/>
</dbReference>
<dbReference type="InterPro" id="IPR052162">
    <property type="entry name" value="Sensor_kinase/Photoreceptor"/>
</dbReference>
<dbReference type="Proteomes" id="UP000199259">
    <property type="component" value="Unassembled WGS sequence"/>
</dbReference>
<dbReference type="NCBIfam" id="TIGR00229">
    <property type="entry name" value="sensory_box"/>
    <property type="match status" value="6"/>
</dbReference>
<reference evidence="9 10" key="1">
    <citation type="submission" date="2016-10" db="EMBL/GenBank/DDBJ databases">
        <authorList>
            <person name="Varghese N."/>
            <person name="Submissions S."/>
        </authorList>
    </citation>
    <scope>NUCLEOTIDE SEQUENCE [LARGE SCALE GENOMIC DNA]</scope>
    <source>
        <strain evidence="9 10">PL 12/M</strain>
    </source>
</reference>
<feature type="domain" description="PAS" evidence="7">
    <location>
        <begin position="424"/>
        <end position="468"/>
    </location>
</feature>
<evidence type="ECO:0000256" key="5">
    <source>
        <dbReference type="ARBA" id="ARBA00022777"/>
    </source>
</evidence>
<keyword evidence="6" id="KW-0175">Coiled coil</keyword>
<evidence type="ECO:0000313" key="10">
    <source>
        <dbReference type="Proteomes" id="UP000199259"/>
    </source>
</evidence>
<accession>A0A7Z7FF68</accession>
<proteinExistence type="predicted"/>
<feature type="domain" description="PAC" evidence="8">
    <location>
        <begin position="727"/>
        <end position="779"/>
    </location>
</feature>
<keyword evidence="10" id="KW-1185">Reference proteome</keyword>
<dbReference type="InterPro" id="IPR000014">
    <property type="entry name" value="PAS"/>
</dbReference>
<dbReference type="EMBL" id="FNCA01000008">
    <property type="protein sequence ID" value="SDG14648.1"/>
    <property type="molecule type" value="Genomic_DNA"/>
</dbReference>
<dbReference type="PROSITE" id="PS50112">
    <property type="entry name" value="PAS"/>
    <property type="match status" value="5"/>
</dbReference>
<evidence type="ECO:0000259" key="8">
    <source>
        <dbReference type="PROSITE" id="PS50113"/>
    </source>
</evidence>
<evidence type="ECO:0000256" key="3">
    <source>
        <dbReference type="ARBA" id="ARBA00022553"/>
    </source>
</evidence>
<dbReference type="SUPFAM" id="SSF55785">
    <property type="entry name" value="PYP-like sensor domain (PAS domain)"/>
    <property type="match status" value="7"/>
</dbReference>
<feature type="domain" description="PAC" evidence="8">
    <location>
        <begin position="598"/>
        <end position="648"/>
    </location>
</feature>
<dbReference type="SMART" id="SM00086">
    <property type="entry name" value="PAC"/>
    <property type="match status" value="4"/>
</dbReference>
<evidence type="ECO:0000256" key="4">
    <source>
        <dbReference type="ARBA" id="ARBA00022679"/>
    </source>
</evidence>
<organism evidence="9 10">
    <name type="scientific">Methanolobus vulcani</name>
    <dbReference type="NCBI Taxonomy" id="38026"/>
    <lineage>
        <taxon>Archaea</taxon>
        <taxon>Methanobacteriati</taxon>
        <taxon>Methanobacteriota</taxon>
        <taxon>Stenosarchaea group</taxon>
        <taxon>Methanomicrobia</taxon>
        <taxon>Methanosarcinales</taxon>
        <taxon>Methanosarcinaceae</taxon>
        <taxon>Methanolobus</taxon>
    </lineage>
</organism>
<gene>
    <name evidence="9" type="ORF">SAMN04488589_2265</name>
</gene>
<dbReference type="SMART" id="SM00091">
    <property type="entry name" value="PAS"/>
    <property type="match status" value="7"/>
</dbReference>
<dbReference type="Gene3D" id="3.30.450.20">
    <property type="entry name" value="PAS domain"/>
    <property type="match status" value="7"/>
</dbReference>
<dbReference type="InterPro" id="IPR029016">
    <property type="entry name" value="GAF-like_dom_sf"/>
</dbReference>
<name>A0A7Z7FF68_9EURY</name>
<dbReference type="OrthoDB" id="230688at2157"/>
<feature type="domain" description="PAS" evidence="7">
    <location>
        <begin position="273"/>
        <end position="343"/>
    </location>
</feature>
<dbReference type="PANTHER" id="PTHR43304:SF1">
    <property type="entry name" value="PAC DOMAIN-CONTAINING PROTEIN"/>
    <property type="match status" value="1"/>
</dbReference>
<sequence>MAQRGGHIISSEKIQENKYSLLNGNTDCRMSDAIISFLWKGADKKHVISVSENISLLGYHPDDLISGKSGFMDIIYPSDIEAVMHKYTQYTKDNNSPFFAADYRLRSADGKICEVSERTVELSRDDGCLYHGIISIKRSFEFDTDKEKSYCKSIVDGIQHPLLILDSTFHVFSANRYFYELFKLKPENTEGKHFLSLNNSNRNELSSFFDKALQDEYFFDSIEVGCSIDGLGNRTMKLTARLLDTGMDRKKLILVSIEDITPQKMAEAKLRASEEKYSTLVEKGNDGILIVNRKGDLGFANSKFSQMIGIEENKLSGKNLLDFVPLEYHRMIGIRLKKVLRDMRSTKRNDEVEFSKTEGGTFSAEISLSYIVHEHQPSVMVAVRDISERKRAEAELKASEEKYSTLVEKGNDGIIILHDLSFKFANSKFSELTGYSRMELLDKTFTDLVPVDYRRMIGKRIKKVLKDKHSIRRNDELEFLTKADEIFPAEISLAYILHEEMPSVMMTVRDISERKQTEAELKASEKKYSSLVEEGNDGIIIVQNGVLVFANMKFCDITGFSKTEILRRPFEDFLSLEYKRLVMNKFRRSLEKKRKSSLKYEIELVSKEGSNTPAEINSSIIDHEGAPAIMAIIRDITDQKEKERELLELIEVQKVLETVIKSSPAVVFFWKPDEDWKVEFVSENISQFGYQAEDLMSGKILYGDIIHPSDVERLTMEYDIFSGEDNLSFEYRILTKAGEVRWVDERSVLKRDAEGNLQYIQGIIVDITERKNVNNFMQIGNDVGMLFSPLGDVGDMFSQLVEFTTQMDNLDCGALYLVDGETGDMNIVAHSGLSAEFVKSARHYGGKSIHARLLKTEYPLYTRYYELTSMIPGEKQSSEGLEATALVPIRYGMELVAILMLSSHSVYAVPFEVRDSLETVASQIGPVIGRMREQADVQKNIRNLQVIFDVMEDMVFMLDADGCILYANPHTFTRLGYSKNELIGMNLINLYPQKVLLEAATEIKSILEGRAKVCAIPFEAVSGELVAVEMNCSMGQLEDDPITICVSREKV</sequence>
<feature type="domain" description="PAS" evidence="7">
    <location>
        <begin position="55"/>
        <end position="94"/>
    </location>
</feature>
<dbReference type="AlphaFoldDB" id="A0A7Z7FF68"/>
<dbReference type="InterPro" id="IPR001610">
    <property type="entry name" value="PAC"/>
</dbReference>
<comment type="caution">
    <text evidence="9">The sequence shown here is derived from an EMBL/GenBank/DDBJ whole genome shotgun (WGS) entry which is preliminary data.</text>
</comment>
<dbReference type="CDD" id="cd00130">
    <property type="entry name" value="PAS"/>
    <property type="match status" value="5"/>
</dbReference>
<dbReference type="Pfam" id="PF13185">
    <property type="entry name" value="GAF_2"/>
    <property type="match status" value="1"/>
</dbReference>